<dbReference type="InterPro" id="IPR043724">
    <property type="entry name" value="DUF5666"/>
</dbReference>
<reference evidence="2 3" key="1">
    <citation type="submission" date="2019-02" db="EMBL/GenBank/DDBJ databases">
        <title>Genomic Encyclopedia of Type Strains, Phase IV (KMG-IV): sequencing the most valuable type-strain genomes for metagenomic binning, comparative biology and taxonomic classification.</title>
        <authorList>
            <person name="Goeker M."/>
        </authorList>
    </citation>
    <scope>NUCLEOTIDE SEQUENCE [LARGE SCALE GENOMIC DNA]</scope>
    <source>
        <strain evidence="2 3">DSM 10617</strain>
    </source>
</reference>
<feature type="domain" description="DUF5666" evidence="1">
    <location>
        <begin position="130"/>
        <end position="195"/>
    </location>
</feature>
<accession>A0A4Q7LS40</accession>
<sequence length="504" mass="52266">MSDRHGPESLAGVTSPSRQRSLSLQRVWQLGLAALALAVVAACGGGGDGVGSNGTGVSSGTVYGFGSVIVDGITFDDSDAKVEVVEGAEAEFRILTEVKLGHRTLVEASGTVSNDAGKAARIEVEPTLIGVVEAGGIGSDGRFKVLGQTVQIVPASTEQAATLMIDTPAEGDLVEVHATRSGTGTSLVHLATRIERRVAPARTGFLRLTGITEAATATSFRIGATTVNYTGTAVGTGQLVTVFAGTGDYSTTSATTGALTARAVRVRALASTSGREDYEGGVIGSVSGNVLVIDGVQVNIAAAAKNPSEYIPVAGDYVRVRGSFRSGVFFATELKRRRGDDVDLSEIKGSLSSLQLAGSTVTGFKVRDTAVTVPGSVTVDGICDNGTFVEVKGVITATGILATRVECKAVEVLGAVVERKGYVKNLDRTTSTFDLVQTVRGTDTIARVQYQPDTTFFRLIDRLDPTSWTNDILVEVEGPLASDPTAAVASFEKTMKIKLESGLP</sequence>
<name>A0A4Q7LS40_9BURK</name>
<evidence type="ECO:0000313" key="3">
    <source>
        <dbReference type="Proteomes" id="UP000293433"/>
    </source>
</evidence>
<evidence type="ECO:0000259" key="1">
    <source>
        <dbReference type="Pfam" id="PF18914"/>
    </source>
</evidence>
<gene>
    <name evidence="2" type="ORF">EV685_1620</name>
</gene>
<keyword evidence="3" id="KW-1185">Reference proteome</keyword>
<feature type="domain" description="DUF5666" evidence="1">
    <location>
        <begin position="359"/>
        <end position="406"/>
    </location>
</feature>
<feature type="domain" description="DUF5666" evidence="1">
    <location>
        <begin position="281"/>
        <end position="334"/>
    </location>
</feature>
<dbReference type="Proteomes" id="UP000293433">
    <property type="component" value="Unassembled WGS sequence"/>
</dbReference>
<dbReference type="Pfam" id="PF18914">
    <property type="entry name" value="DUF5666"/>
    <property type="match status" value="3"/>
</dbReference>
<evidence type="ECO:0000313" key="2">
    <source>
        <dbReference type="EMBL" id="RZS57057.1"/>
    </source>
</evidence>
<dbReference type="EMBL" id="SGWV01000008">
    <property type="protein sequence ID" value="RZS57057.1"/>
    <property type="molecule type" value="Genomic_DNA"/>
</dbReference>
<protein>
    <recommendedName>
        <fullName evidence="1">DUF5666 domain-containing protein</fullName>
    </recommendedName>
</protein>
<proteinExistence type="predicted"/>
<organism evidence="2 3">
    <name type="scientific">Sphaerotilus mobilis</name>
    <dbReference type="NCBI Taxonomy" id="47994"/>
    <lineage>
        <taxon>Bacteria</taxon>
        <taxon>Pseudomonadati</taxon>
        <taxon>Pseudomonadota</taxon>
        <taxon>Betaproteobacteria</taxon>
        <taxon>Burkholderiales</taxon>
        <taxon>Sphaerotilaceae</taxon>
        <taxon>Sphaerotilus</taxon>
    </lineage>
</organism>
<dbReference type="RefSeq" id="WP_130481467.1">
    <property type="nucleotide sequence ID" value="NZ_SGWV01000008.1"/>
</dbReference>
<dbReference type="OrthoDB" id="8906854at2"/>
<comment type="caution">
    <text evidence="2">The sequence shown here is derived from an EMBL/GenBank/DDBJ whole genome shotgun (WGS) entry which is preliminary data.</text>
</comment>
<dbReference type="AlphaFoldDB" id="A0A4Q7LS40"/>